<sequence>MSERKDSSLRQTPTSAAGRRSLYHQPPELGHHQQSTVASRSVHSVTDRNAKELDALQTLSYAPHRPTSSVIMAQEVSTTYSFEARSMYRDSFRCLYEFFQKGVLCDVEIVCGSKAIRCHRVVLACTSTYFKTMFTSEMAEAHQSSIHIQDIDETALMQLIKFAYTARMVLTTDNVQGLLYASSILQVETVASACCEFMKTHLHPTNCIGIRNFAEQHGRIELISKADQFTRENFMWVVDSEEFSTMSHRHLLDLVASLDLNVNSEIQVYEAVMKWVKHNPEERKQHLVKLLGQVKLALLPPTYLLETVSNEAMIRNDLQCRDLLDKAKDYQLSLANVVPDFKLSDKILPRKSCAGVLFCVGGRGACGDPFRTIECYDLRQNRWFQVTDMSTRRRHVGVVAVGGKLYAVGGHDGKEHLNSGEVFDPSNNKWKPIAPMTTLRRGIALAYLGGPIYAIGGLDDRACFNTVERYDPSSDTWSSVQPMNYVRGGVAVAELKGYLYAIGGNDGTTSLDSCERYDPNLNRWTMVTPMNTRRAGAGVAELGGRLYIVGGFDDNSPLDSVEIYDPVTNKWTFAASMSCPRGGVGVAALGGKIYAVGGHDGSNYLSSVEAYDVLNDKWQLISSISTCRAGAGIAVIPCPIDQLKDVSKVNMSSAAGKPRPKSVCCTVRCSVIAQTSIVYREEKKSRRSSSCSTTDSL</sequence>
<dbReference type="Gene3D" id="1.25.40.420">
    <property type="match status" value="1"/>
</dbReference>
<dbReference type="InterPro" id="IPR011705">
    <property type="entry name" value="BACK"/>
</dbReference>
<organism evidence="5 6">
    <name type="scientific">Paralvinella palmiformis</name>
    <dbReference type="NCBI Taxonomy" id="53620"/>
    <lineage>
        <taxon>Eukaryota</taxon>
        <taxon>Metazoa</taxon>
        <taxon>Spiralia</taxon>
        <taxon>Lophotrochozoa</taxon>
        <taxon>Annelida</taxon>
        <taxon>Polychaeta</taxon>
        <taxon>Sedentaria</taxon>
        <taxon>Canalipalpata</taxon>
        <taxon>Terebellida</taxon>
        <taxon>Terebelliformia</taxon>
        <taxon>Alvinellidae</taxon>
        <taxon>Paralvinella</taxon>
    </lineage>
</organism>
<evidence type="ECO:0000256" key="3">
    <source>
        <dbReference type="SAM" id="MobiDB-lite"/>
    </source>
</evidence>
<name>A0AAD9NF13_9ANNE</name>
<dbReference type="AlphaFoldDB" id="A0AAD9NF13"/>
<protein>
    <recommendedName>
        <fullName evidence="4">BTB domain-containing protein</fullName>
    </recommendedName>
</protein>
<dbReference type="PIRSF" id="PIRSF037037">
    <property type="entry name" value="Kelch-like_protein_gigaxonin"/>
    <property type="match status" value="1"/>
</dbReference>
<keyword evidence="2" id="KW-0677">Repeat</keyword>
<evidence type="ECO:0000256" key="2">
    <source>
        <dbReference type="ARBA" id="ARBA00022737"/>
    </source>
</evidence>
<dbReference type="SUPFAM" id="SSF54695">
    <property type="entry name" value="POZ domain"/>
    <property type="match status" value="1"/>
</dbReference>
<dbReference type="Gene3D" id="2.120.10.80">
    <property type="entry name" value="Kelch-type beta propeller"/>
    <property type="match status" value="2"/>
</dbReference>
<dbReference type="CDD" id="cd18238">
    <property type="entry name" value="BTB_POZ_KLHL8"/>
    <property type="match status" value="1"/>
</dbReference>
<dbReference type="SMART" id="SM00875">
    <property type="entry name" value="BACK"/>
    <property type="match status" value="1"/>
</dbReference>
<gene>
    <name evidence="5" type="ORF">LSH36_41g11015</name>
</gene>
<feature type="region of interest" description="Disordered" evidence="3">
    <location>
        <begin position="1"/>
        <end position="44"/>
    </location>
</feature>
<dbReference type="Pfam" id="PF00651">
    <property type="entry name" value="BTB"/>
    <property type="match status" value="1"/>
</dbReference>
<dbReference type="Gene3D" id="3.30.710.10">
    <property type="entry name" value="Potassium Channel Kv1.1, Chain A"/>
    <property type="match status" value="1"/>
</dbReference>
<evidence type="ECO:0000313" key="5">
    <source>
        <dbReference type="EMBL" id="KAK2166163.1"/>
    </source>
</evidence>
<dbReference type="InterPro" id="IPR000210">
    <property type="entry name" value="BTB/POZ_dom"/>
</dbReference>
<dbReference type="PANTHER" id="PTHR24412:SF480">
    <property type="entry name" value="KELCH-LIKE PROTEIN 8"/>
    <property type="match status" value="1"/>
</dbReference>
<dbReference type="PROSITE" id="PS50097">
    <property type="entry name" value="BTB"/>
    <property type="match status" value="1"/>
</dbReference>
<evidence type="ECO:0000313" key="6">
    <source>
        <dbReference type="Proteomes" id="UP001208570"/>
    </source>
</evidence>
<keyword evidence="6" id="KW-1185">Reference proteome</keyword>
<dbReference type="Pfam" id="PF01344">
    <property type="entry name" value="Kelch_1"/>
    <property type="match status" value="6"/>
</dbReference>
<dbReference type="EMBL" id="JAODUP010000041">
    <property type="protein sequence ID" value="KAK2166163.1"/>
    <property type="molecule type" value="Genomic_DNA"/>
</dbReference>
<feature type="domain" description="BTB" evidence="4">
    <location>
        <begin position="105"/>
        <end position="172"/>
    </location>
</feature>
<dbReference type="Pfam" id="PF07707">
    <property type="entry name" value="BACK"/>
    <property type="match status" value="1"/>
</dbReference>
<comment type="caution">
    <text evidence="5">The sequence shown here is derived from an EMBL/GenBank/DDBJ whole genome shotgun (WGS) entry which is preliminary data.</text>
</comment>
<accession>A0AAD9NF13</accession>
<dbReference type="InterPro" id="IPR011333">
    <property type="entry name" value="SKP1/BTB/POZ_sf"/>
</dbReference>
<reference evidence="5" key="1">
    <citation type="journal article" date="2023" name="Mol. Biol. Evol.">
        <title>Third-Generation Sequencing Reveals the Adaptive Role of the Epigenome in Three Deep-Sea Polychaetes.</title>
        <authorList>
            <person name="Perez M."/>
            <person name="Aroh O."/>
            <person name="Sun Y."/>
            <person name="Lan Y."/>
            <person name="Juniper S.K."/>
            <person name="Young C.R."/>
            <person name="Angers B."/>
            <person name="Qian P.Y."/>
        </authorList>
    </citation>
    <scope>NUCLEOTIDE SEQUENCE</scope>
    <source>
        <strain evidence="5">P08H-3</strain>
    </source>
</reference>
<dbReference type="PANTHER" id="PTHR24412">
    <property type="entry name" value="KELCH PROTEIN"/>
    <property type="match status" value="1"/>
</dbReference>
<dbReference type="Proteomes" id="UP001208570">
    <property type="component" value="Unassembled WGS sequence"/>
</dbReference>
<dbReference type="InterPro" id="IPR006652">
    <property type="entry name" value="Kelch_1"/>
</dbReference>
<dbReference type="FunFam" id="1.25.40.420:FF:000001">
    <property type="entry name" value="Kelch-like family member 12"/>
    <property type="match status" value="1"/>
</dbReference>
<dbReference type="PRINTS" id="PR00501">
    <property type="entry name" value="KELCHREPEAT"/>
</dbReference>
<keyword evidence="1" id="KW-0880">Kelch repeat</keyword>
<evidence type="ECO:0000259" key="4">
    <source>
        <dbReference type="PROSITE" id="PS50097"/>
    </source>
</evidence>
<dbReference type="InterPro" id="IPR017096">
    <property type="entry name" value="BTB-kelch_protein"/>
</dbReference>
<dbReference type="InterPro" id="IPR011043">
    <property type="entry name" value="Gal_Oxase/kelch_b-propeller"/>
</dbReference>
<proteinExistence type="predicted"/>
<dbReference type="SUPFAM" id="SSF50965">
    <property type="entry name" value="Galactose oxidase, central domain"/>
    <property type="match status" value="1"/>
</dbReference>
<dbReference type="SMART" id="SM00225">
    <property type="entry name" value="BTB"/>
    <property type="match status" value="1"/>
</dbReference>
<dbReference type="InterPro" id="IPR015915">
    <property type="entry name" value="Kelch-typ_b-propeller"/>
</dbReference>
<feature type="compositionally biased region" description="Polar residues" evidence="3">
    <location>
        <begin position="32"/>
        <end position="44"/>
    </location>
</feature>
<dbReference type="SMART" id="SM00612">
    <property type="entry name" value="Kelch"/>
    <property type="match status" value="6"/>
</dbReference>
<evidence type="ECO:0000256" key="1">
    <source>
        <dbReference type="ARBA" id="ARBA00022441"/>
    </source>
</evidence>